<evidence type="ECO:0000256" key="3">
    <source>
        <dbReference type="ARBA" id="ARBA00022701"/>
    </source>
</evidence>
<evidence type="ECO:0000256" key="8">
    <source>
        <dbReference type="PROSITE-ProRule" id="PRU00283"/>
    </source>
</evidence>
<dbReference type="InterPro" id="IPR027417">
    <property type="entry name" value="P-loop_NTPase"/>
</dbReference>
<evidence type="ECO:0000256" key="9">
    <source>
        <dbReference type="RuleBase" id="RU000394"/>
    </source>
</evidence>
<keyword evidence="7" id="KW-0206">Cytoskeleton</keyword>
<dbReference type="Pfam" id="PF00225">
    <property type="entry name" value="Kinesin"/>
    <property type="match status" value="1"/>
</dbReference>
<feature type="domain" description="Kinesin motor" evidence="11">
    <location>
        <begin position="1"/>
        <end position="196"/>
    </location>
</feature>
<reference evidence="12 13" key="1">
    <citation type="submission" date="2021-06" db="EMBL/GenBank/DDBJ databases">
        <authorList>
            <person name="Palmer J.M."/>
        </authorList>
    </citation>
    <scope>NUCLEOTIDE SEQUENCE [LARGE SCALE GENOMIC DNA]</scope>
    <source>
        <strain evidence="12 13">GA_2019</strain>
        <tissue evidence="12">Muscle</tissue>
    </source>
</reference>
<keyword evidence="4 9" id="KW-0547">Nucleotide-binding</keyword>
<dbReference type="PANTHER" id="PTHR47971">
    <property type="entry name" value="KINESIN-RELATED PROTEIN 6"/>
    <property type="match status" value="1"/>
</dbReference>
<evidence type="ECO:0000256" key="2">
    <source>
        <dbReference type="ARBA" id="ARBA00022490"/>
    </source>
</evidence>
<dbReference type="InterPro" id="IPR027640">
    <property type="entry name" value="Kinesin-like_fam"/>
</dbReference>
<evidence type="ECO:0000256" key="10">
    <source>
        <dbReference type="SAM" id="Coils"/>
    </source>
</evidence>
<evidence type="ECO:0000313" key="12">
    <source>
        <dbReference type="EMBL" id="MEQ2172555.1"/>
    </source>
</evidence>
<dbReference type="PROSITE" id="PS50067">
    <property type="entry name" value="KINESIN_MOTOR_2"/>
    <property type="match status" value="1"/>
</dbReference>
<proteinExistence type="inferred from homology"/>
<keyword evidence="3 9" id="KW-0493">Microtubule</keyword>
<dbReference type="PRINTS" id="PR00380">
    <property type="entry name" value="KINESINHEAVY"/>
</dbReference>
<dbReference type="InterPro" id="IPR036961">
    <property type="entry name" value="Kinesin_motor_dom_sf"/>
</dbReference>
<evidence type="ECO:0000256" key="6">
    <source>
        <dbReference type="ARBA" id="ARBA00023175"/>
    </source>
</evidence>
<comment type="similarity">
    <text evidence="8 9">Belongs to the TRAFAC class myosin-kinesin ATPase superfamily. Kinesin family.</text>
</comment>
<dbReference type="InterPro" id="IPR019821">
    <property type="entry name" value="Kinesin_motor_CS"/>
</dbReference>
<dbReference type="Gene3D" id="3.40.850.10">
    <property type="entry name" value="Kinesin motor domain"/>
    <property type="match status" value="1"/>
</dbReference>
<sequence>MDLQVFATFFEIYSGKVFDLLNRKAKLRVLEDGKQQVQVVGLQEREVKCTEDVLKLIEMGNSCRTSGQTSANAHSSRSHAVFQIILRRRGKMHGKFSLIDLAGNERGADTSSADRQTRLEGAEINKSLLALKECIRALGRNKPHTPFRASKLTQVLRDSFIGENSRTCMIATISPGMASCENTLNTLRYANRVKEFGISPSDIPFSQGGGGGGRSELSPTYEMKHLTVDPAAALECHQEGHITQLEVLEAQWGVGSSPQRDDLKLLCEQNEEEVSPQLFTFHEVVSQLVEMEEQVLEDHRAVFQESIRWLEDEKVLLEMTEEVDYDVESYATQLEQILDQKIDILTELRDKVKSFRCSLQEEEQASKQITPKRPRAL</sequence>
<keyword evidence="13" id="KW-1185">Reference proteome</keyword>
<keyword evidence="5 9" id="KW-0067">ATP-binding</keyword>
<dbReference type="EMBL" id="JAHRIO010042251">
    <property type="protein sequence ID" value="MEQ2172555.1"/>
    <property type="molecule type" value="Genomic_DNA"/>
</dbReference>
<organism evidence="12 13">
    <name type="scientific">Goodea atripinnis</name>
    <dbReference type="NCBI Taxonomy" id="208336"/>
    <lineage>
        <taxon>Eukaryota</taxon>
        <taxon>Metazoa</taxon>
        <taxon>Chordata</taxon>
        <taxon>Craniata</taxon>
        <taxon>Vertebrata</taxon>
        <taxon>Euteleostomi</taxon>
        <taxon>Actinopterygii</taxon>
        <taxon>Neopterygii</taxon>
        <taxon>Teleostei</taxon>
        <taxon>Neoteleostei</taxon>
        <taxon>Acanthomorphata</taxon>
        <taxon>Ovalentaria</taxon>
        <taxon>Atherinomorphae</taxon>
        <taxon>Cyprinodontiformes</taxon>
        <taxon>Goodeidae</taxon>
        <taxon>Goodea</taxon>
    </lineage>
</organism>
<evidence type="ECO:0000313" key="13">
    <source>
        <dbReference type="Proteomes" id="UP001476798"/>
    </source>
</evidence>
<dbReference type="SMART" id="SM00129">
    <property type="entry name" value="KISc"/>
    <property type="match status" value="1"/>
</dbReference>
<dbReference type="InterPro" id="IPR001752">
    <property type="entry name" value="Kinesin_motor_dom"/>
</dbReference>
<comment type="subcellular location">
    <subcellularLocation>
        <location evidence="1">Cytoplasm</location>
        <location evidence="1">Cytoskeleton</location>
    </subcellularLocation>
</comment>
<dbReference type="SUPFAM" id="SSF52540">
    <property type="entry name" value="P-loop containing nucleoside triphosphate hydrolases"/>
    <property type="match status" value="1"/>
</dbReference>
<evidence type="ECO:0000256" key="4">
    <source>
        <dbReference type="ARBA" id="ARBA00022741"/>
    </source>
</evidence>
<gene>
    <name evidence="12" type="primary">KIF2A_3</name>
    <name evidence="12" type="ORF">GOODEAATRI_022313</name>
</gene>
<name>A0ABV0NMC0_9TELE</name>
<keyword evidence="6 9" id="KW-0505">Motor protein</keyword>
<dbReference type="PANTHER" id="PTHR47971:SF8">
    <property type="entry name" value="KINESIN-LIKE PROTEIN"/>
    <property type="match status" value="1"/>
</dbReference>
<feature type="coiled-coil region" evidence="10">
    <location>
        <begin position="331"/>
        <end position="365"/>
    </location>
</feature>
<keyword evidence="2" id="KW-0963">Cytoplasm</keyword>
<dbReference type="PROSITE" id="PS00411">
    <property type="entry name" value="KINESIN_MOTOR_1"/>
    <property type="match status" value="1"/>
</dbReference>
<evidence type="ECO:0000256" key="5">
    <source>
        <dbReference type="ARBA" id="ARBA00022840"/>
    </source>
</evidence>
<comment type="caution">
    <text evidence="8">Lacks conserved residue(s) required for the propagation of feature annotation.</text>
</comment>
<evidence type="ECO:0000259" key="11">
    <source>
        <dbReference type="PROSITE" id="PS50067"/>
    </source>
</evidence>
<protein>
    <recommendedName>
        <fullName evidence="9">Kinesin-like protein</fullName>
    </recommendedName>
</protein>
<comment type="caution">
    <text evidence="12">The sequence shown here is derived from an EMBL/GenBank/DDBJ whole genome shotgun (WGS) entry which is preliminary data.</text>
</comment>
<evidence type="ECO:0000256" key="7">
    <source>
        <dbReference type="ARBA" id="ARBA00023212"/>
    </source>
</evidence>
<keyword evidence="10" id="KW-0175">Coiled coil</keyword>
<dbReference type="Proteomes" id="UP001476798">
    <property type="component" value="Unassembled WGS sequence"/>
</dbReference>
<accession>A0ABV0NMC0</accession>
<evidence type="ECO:0000256" key="1">
    <source>
        <dbReference type="ARBA" id="ARBA00004245"/>
    </source>
</evidence>